<dbReference type="PANTHER" id="PTHR48182:SF2">
    <property type="entry name" value="PROTEIN SERAC1"/>
    <property type="match status" value="1"/>
</dbReference>
<evidence type="ECO:0000256" key="4">
    <source>
        <dbReference type="ARBA" id="ARBA00022824"/>
    </source>
</evidence>
<keyword evidence="4" id="KW-0256">Endoplasmic reticulum</keyword>
<dbReference type="SUPFAM" id="SSF53474">
    <property type="entry name" value="alpha/beta-Hydrolases"/>
    <property type="match status" value="1"/>
</dbReference>
<dbReference type="GO" id="GO:0005783">
    <property type="term" value="C:endoplasmic reticulum"/>
    <property type="evidence" value="ECO:0007669"/>
    <property type="project" value="UniProtKB-SubCell"/>
</dbReference>
<dbReference type="Proteomes" id="UP000799777">
    <property type="component" value="Unassembled WGS sequence"/>
</dbReference>
<keyword evidence="5" id="KW-0496">Mitochondrion</keyword>
<evidence type="ECO:0000256" key="2">
    <source>
        <dbReference type="ARBA" id="ARBA00004240"/>
    </source>
</evidence>
<organism evidence="7 8">
    <name type="scientific">Setomelanomma holmii</name>
    <dbReference type="NCBI Taxonomy" id="210430"/>
    <lineage>
        <taxon>Eukaryota</taxon>
        <taxon>Fungi</taxon>
        <taxon>Dikarya</taxon>
        <taxon>Ascomycota</taxon>
        <taxon>Pezizomycotina</taxon>
        <taxon>Dothideomycetes</taxon>
        <taxon>Pleosporomycetidae</taxon>
        <taxon>Pleosporales</taxon>
        <taxon>Pleosporineae</taxon>
        <taxon>Phaeosphaeriaceae</taxon>
        <taxon>Setomelanomma</taxon>
    </lineage>
</organism>
<evidence type="ECO:0008006" key="9">
    <source>
        <dbReference type="Google" id="ProtNLM"/>
    </source>
</evidence>
<sequence length="246" mass="27593">MKMRRLLPGMVKTMLLVMASSWSAFLLINILGNIILPPRSSVLPNFSYGSSKAQTSIPRVNIIFVHGLGSNPTTTWRKPVFVSAVPFFLVSWTEGFLPDDIPNMQAWYFIYDSTVYNDAPRKTIGDIADELLLYLSSGAIGHKLVFVVHSYGGIVVKEFEAIIRAASRNRTHSDLLRSIVGIIFLAAHTTPNQLIISAASTHGVHEAYFTYQYGQFLRDKRHGDDERTLWIANTQNTSHPERNSHS</sequence>
<dbReference type="EMBL" id="ML978178">
    <property type="protein sequence ID" value="KAF2031798.1"/>
    <property type="molecule type" value="Genomic_DNA"/>
</dbReference>
<gene>
    <name evidence="7" type="ORF">EK21DRAFT_87828</name>
</gene>
<comment type="caution">
    <text evidence="7">The sequence shown here is derived from an EMBL/GenBank/DDBJ whole genome shotgun (WGS) entry which is preliminary data.</text>
</comment>
<evidence type="ECO:0000256" key="5">
    <source>
        <dbReference type="ARBA" id="ARBA00023128"/>
    </source>
</evidence>
<dbReference type="OrthoDB" id="5086500at2759"/>
<keyword evidence="6" id="KW-0472">Membrane</keyword>
<protein>
    <recommendedName>
        <fullName evidence="9">DUF676 domain-containing protein</fullName>
    </recommendedName>
</protein>
<dbReference type="GO" id="GO:0005739">
    <property type="term" value="C:mitochondrion"/>
    <property type="evidence" value="ECO:0007669"/>
    <property type="project" value="UniProtKB-SubCell"/>
</dbReference>
<evidence type="ECO:0000313" key="7">
    <source>
        <dbReference type="EMBL" id="KAF2031798.1"/>
    </source>
</evidence>
<dbReference type="Gene3D" id="3.40.50.1820">
    <property type="entry name" value="alpha/beta hydrolase"/>
    <property type="match status" value="1"/>
</dbReference>
<reference evidence="7" key="1">
    <citation type="journal article" date="2020" name="Stud. Mycol.">
        <title>101 Dothideomycetes genomes: a test case for predicting lifestyles and emergence of pathogens.</title>
        <authorList>
            <person name="Haridas S."/>
            <person name="Albert R."/>
            <person name="Binder M."/>
            <person name="Bloem J."/>
            <person name="Labutti K."/>
            <person name="Salamov A."/>
            <person name="Andreopoulos B."/>
            <person name="Baker S."/>
            <person name="Barry K."/>
            <person name="Bills G."/>
            <person name="Bluhm B."/>
            <person name="Cannon C."/>
            <person name="Castanera R."/>
            <person name="Culley D."/>
            <person name="Daum C."/>
            <person name="Ezra D."/>
            <person name="Gonzalez J."/>
            <person name="Henrissat B."/>
            <person name="Kuo A."/>
            <person name="Liang C."/>
            <person name="Lipzen A."/>
            <person name="Lutzoni F."/>
            <person name="Magnuson J."/>
            <person name="Mondo S."/>
            <person name="Nolan M."/>
            <person name="Ohm R."/>
            <person name="Pangilinan J."/>
            <person name="Park H.-J."/>
            <person name="Ramirez L."/>
            <person name="Alfaro M."/>
            <person name="Sun H."/>
            <person name="Tritt A."/>
            <person name="Yoshinaga Y."/>
            <person name="Zwiers L.-H."/>
            <person name="Turgeon B."/>
            <person name="Goodwin S."/>
            <person name="Spatafora J."/>
            <person name="Crous P."/>
            <person name="Grigoriev I."/>
        </authorList>
    </citation>
    <scope>NUCLEOTIDE SEQUENCE</scope>
    <source>
        <strain evidence="7">CBS 110217</strain>
    </source>
</reference>
<dbReference type="GO" id="GO:0016020">
    <property type="term" value="C:membrane"/>
    <property type="evidence" value="ECO:0007669"/>
    <property type="project" value="UniProtKB-SubCell"/>
</dbReference>
<evidence type="ECO:0000256" key="3">
    <source>
        <dbReference type="ARBA" id="ARBA00004370"/>
    </source>
</evidence>
<evidence type="ECO:0000313" key="8">
    <source>
        <dbReference type="Proteomes" id="UP000799777"/>
    </source>
</evidence>
<dbReference type="InterPro" id="IPR052374">
    <property type="entry name" value="SERAC1"/>
</dbReference>
<accession>A0A9P4HC06</accession>
<proteinExistence type="predicted"/>
<keyword evidence="8" id="KW-1185">Reference proteome</keyword>
<dbReference type="AlphaFoldDB" id="A0A9P4HC06"/>
<name>A0A9P4HC06_9PLEO</name>
<evidence type="ECO:0000256" key="1">
    <source>
        <dbReference type="ARBA" id="ARBA00004173"/>
    </source>
</evidence>
<evidence type="ECO:0000256" key="6">
    <source>
        <dbReference type="ARBA" id="ARBA00023136"/>
    </source>
</evidence>
<dbReference type="InterPro" id="IPR029058">
    <property type="entry name" value="AB_hydrolase_fold"/>
</dbReference>
<comment type="subcellular location">
    <subcellularLocation>
        <location evidence="2">Endoplasmic reticulum</location>
    </subcellularLocation>
    <subcellularLocation>
        <location evidence="3">Membrane</location>
    </subcellularLocation>
    <subcellularLocation>
        <location evidence="1">Mitochondrion</location>
    </subcellularLocation>
</comment>
<dbReference type="PANTHER" id="PTHR48182">
    <property type="entry name" value="PROTEIN SERAC1"/>
    <property type="match status" value="1"/>
</dbReference>